<sequence length="1979" mass="219870">MNQLKSVQSVIIDITGDDCPFSNWAAIPLSPQLVQSEIQPAEVRAEYRHPLCLTGSLSTALPLPPQEASHGTAAKNQKFDSHYLLPVSVSLPPLQHSFPSHESKAFSCVSATGLSKLDIGPGVLKLGCIVKGRRSRSNECIRGRRSDTVTSKSDSTGNEGRKITSNSSLDDALPGKMRKVLKAEFGGQRVRHIRTWRQLHWWLVPDGRGKYWPCWTFIVTVLLLSCFFFMAGQYQAFLVSKALYGSSEWAQMVVSLTPGPTDLLSWLAFWSTSSGGNADQGLAGTIFNAPYLLLWGAKYNPNLAAGKWWLWLTSLFVHESFSHLLSNLVLFMILCSYLECNYGTLRVCAIYMLSGIVGNFSSTIFEDRCEVVVGASGCIFGLLGLYLSDIALNFESLSLPWLRLGTLIVALTFLITTQVTFLGSHASVSNFSHIGGGLTGLCLAPFFLPNLKDRRWRALQKQVEKWEVSALLEKLIVKLKREQPVDVTLVDLTEDEGWVMSQHDDVNEAVTCSTAAAADFGSGVSADGTQSHVQRAVQFFMRSKLSDRGHDGSQDKSAASASDPPTIISSAAAEELSIEKRTCRPADQDNLITLSSGRVCTSSNGIFFGAIPGLRTVTGNDTQLASELQVKEELTANPGGEEVERDRTRNDNFNYCWMSMQNLQQEADTADPPITPLPLKGSSRPSLHNVVRRSSSLHSFMEDSANMDAPDGQIILEEEVDENYEPTQQEILEYAQWLGMDAEKEKELMWIAKEGLKAPLPQSWKPCKTPGGDIYYFNFSTGESIWDHPCDEFYRKLYQDEKAKLENKNSAPKQQNAVTKPRQMENNTTFNASPLGPLKKEPLGALRSSGGNSNDSLHNSFDNLPLAPIKEGLKPLPGPLKPLSASGDLPSLGSKLVPLSGSGSDWKDPHESSSVVRMRQEEERSALERRLKSEFEADRADLERQYRQRLSSVREELEDEERNQKRKMLEATDLVISEYKKQMEAREAREKEEAALDHKRRVLEFEENNQQQLVDLRKEKERLEEQLRKQIAAAKQDLQNTSTLAESEVSALRAKALKDVEEDSKAWAEVQKVSIRQKKMDEAMNQVEAELAPLRAAKREEAMKHIEEELNNELKIKKQQVAETHTQLSDVRKQLESMERQFAEKKAKTLSLDVDVESRSTQLPKLESDLKLRQKELQEVEHQVYQARQELQKLEEELRLVKKELSSARLELLAQETQVRALSADHSLKVEELAAVKVKVSTETASLEASKAAAAAQSQLLVEASTNLAHKQRLIAEVETQLKEASRSLAEAEAEVARIKADAITRDNTIAAELRGQASAEYQQLEQELTRTRKELEAVSSKLDERSYALAQQEDRLERVLQDMHEGQSRSSQIASEIRQHQGDLSALEKEIADKRQQLDRVASALLVKQKELEFESQRASLTFEEKSLLEVQRAQMERAVSEQVAEEKRALLSKRTAKMRSEVEEMFAGDTQKAAQSERFMSPSKPQRALPMAVDMGLSALDEVLLEPPTSSKSPRIPAQTEVAPAERQVNHHLHSASVVEAAYENPALLTEPWPHHGQESMDPLLHGQQGQIEDILTRFSRAVASQGPYAKRSSVGSDMQRASLLSNAKFFISQQKKFIKERQTIVQAARDDWKFKVATLGREPSPQKQQHQAQVLQLLKASLEKQILSLNEDATKLNVLKREVRALEANQAVAEESMSKISGWQLHGQPQPVIDSGLLEQLSAHLLQRNTLYEEEDEGLRLLPNMESLSLHPGSTAITRGSPSTTRAVNPISSQARGDGGSGLHAVRASLEQISAAVNSALQATQSVVHAQDQGAYRTTHVNQQSSLLDNLTRSHNQRPLIHPRAASAGRGRKNTSNAVPGAHLPTYAWSSDVEEGDYGQNLWDSGNMSRLREEHDLAQTMLQQHSSWLRGFREQIGRVSASNSTGGGGPTTGQSGLLSGGMHGSGLNASLTRSSMPMRIPIGNNQEVVVSVQPKF</sequence>
<dbReference type="Gene3D" id="1.20.1540.10">
    <property type="entry name" value="Rhomboid-like"/>
    <property type="match status" value="1"/>
</dbReference>
<reference evidence="26 27" key="1">
    <citation type="submission" date="2017-08" db="EMBL/GenBank/DDBJ databases">
        <title>Acidophilic green algal genome provides insights into adaptation to an acidic environment.</title>
        <authorList>
            <person name="Hirooka S."/>
            <person name="Hirose Y."/>
            <person name="Kanesaki Y."/>
            <person name="Higuchi S."/>
            <person name="Fujiwara T."/>
            <person name="Onuma R."/>
            <person name="Era A."/>
            <person name="Ohbayashi R."/>
            <person name="Uzuka A."/>
            <person name="Nozaki H."/>
            <person name="Yoshikawa H."/>
            <person name="Miyagishima S.Y."/>
        </authorList>
    </citation>
    <scope>NUCLEOTIDE SEQUENCE [LARGE SCALE GENOMIC DNA]</scope>
    <source>
        <strain evidence="26 27">NIES-2499</strain>
    </source>
</reference>
<keyword evidence="8 24" id="KW-0812">Transmembrane</keyword>
<protein>
    <recommendedName>
        <fullName evidence="21">Centrosomal protein of 164 kDa</fullName>
    </recommendedName>
</protein>
<keyword evidence="16" id="KW-0206">Cytoskeleton</keyword>
<dbReference type="GO" id="GO:0097539">
    <property type="term" value="C:ciliary transition fiber"/>
    <property type="evidence" value="ECO:0007669"/>
    <property type="project" value="UniProtKB-ARBA"/>
</dbReference>
<dbReference type="FunFam" id="3.30.1470.10:FF:000001">
    <property type="entry name" value="Centrosomal protein of 164 kDa"/>
    <property type="match status" value="1"/>
</dbReference>
<evidence type="ECO:0000256" key="20">
    <source>
        <dbReference type="ARBA" id="ARBA00061715"/>
    </source>
</evidence>
<feature type="compositionally biased region" description="Polar residues" evidence="23">
    <location>
        <begin position="148"/>
        <end position="169"/>
    </location>
</feature>
<evidence type="ECO:0000256" key="22">
    <source>
        <dbReference type="SAM" id="Coils"/>
    </source>
</evidence>
<dbReference type="CDD" id="cd00201">
    <property type="entry name" value="WW"/>
    <property type="match status" value="1"/>
</dbReference>
<feature type="region of interest" description="Disordered" evidence="23">
    <location>
        <begin position="1922"/>
        <end position="1952"/>
    </location>
</feature>
<keyword evidence="6" id="KW-0597">Phosphoprotein</keyword>
<feature type="region of interest" description="Disordered" evidence="23">
    <location>
        <begin position="1845"/>
        <end position="1865"/>
    </location>
</feature>
<keyword evidence="5" id="KW-0963">Cytoplasm</keyword>
<evidence type="ECO:0000256" key="8">
    <source>
        <dbReference type="ARBA" id="ARBA00022692"/>
    </source>
</evidence>
<dbReference type="GO" id="GO:0005634">
    <property type="term" value="C:nucleus"/>
    <property type="evidence" value="ECO:0007669"/>
    <property type="project" value="UniProtKB-SubCell"/>
</dbReference>
<evidence type="ECO:0000256" key="4">
    <source>
        <dbReference type="ARBA" id="ARBA00009045"/>
    </source>
</evidence>
<dbReference type="GO" id="GO:0005814">
    <property type="term" value="C:centriole"/>
    <property type="evidence" value="ECO:0007669"/>
    <property type="project" value="UniProtKB-SubCell"/>
</dbReference>
<feature type="transmembrane region" description="Helical" evidence="24">
    <location>
        <begin position="404"/>
        <end position="425"/>
    </location>
</feature>
<evidence type="ECO:0000256" key="16">
    <source>
        <dbReference type="ARBA" id="ARBA00023212"/>
    </source>
</evidence>
<comment type="subcellular location">
    <subcellularLocation>
        <location evidence="1">Cytoplasm</location>
        <location evidence="1">Cytoskeleton</location>
        <location evidence="1">Microtubule organizing center</location>
        <location evidence="1">Centrosome</location>
        <location evidence="1">Centriole</location>
    </subcellularLocation>
    <subcellularLocation>
        <location evidence="3">Membrane</location>
        <topology evidence="3">Multi-pass membrane protein</topology>
    </subcellularLocation>
    <subcellularLocation>
        <location evidence="2">Nucleus</location>
    </subcellularLocation>
</comment>
<comment type="caution">
    <text evidence="26">The sequence shown here is derived from an EMBL/GenBank/DDBJ whole genome shotgun (WGS) entry which is preliminary data.</text>
</comment>
<dbReference type="PANTHER" id="PTHR21715:SF0">
    <property type="entry name" value="RH04127P"/>
    <property type="match status" value="1"/>
</dbReference>
<keyword evidence="10" id="KW-0498">Mitosis</keyword>
<keyword evidence="14 24" id="KW-0472">Membrane</keyword>
<dbReference type="GO" id="GO:0030030">
    <property type="term" value="P:cell projection organization"/>
    <property type="evidence" value="ECO:0007669"/>
    <property type="project" value="UniProtKB-KW"/>
</dbReference>
<evidence type="ECO:0000313" key="26">
    <source>
        <dbReference type="EMBL" id="GAX85096.1"/>
    </source>
</evidence>
<dbReference type="Gene3D" id="3.30.1470.10">
    <property type="entry name" value="Photosystem I PsaD, reaction center subunit II"/>
    <property type="match status" value="1"/>
</dbReference>
<evidence type="ECO:0000256" key="13">
    <source>
        <dbReference type="ARBA" id="ARBA00023054"/>
    </source>
</evidence>
<dbReference type="GO" id="GO:0004252">
    <property type="term" value="F:serine-type endopeptidase activity"/>
    <property type="evidence" value="ECO:0007669"/>
    <property type="project" value="InterPro"/>
</dbReference>
<dbReference type="OrthoDB" id="418595at2759"/>
<dbReference type="SMART" id="SM00456">
    <property type="entry name" value="WW"/>
    <property type="match status" value="1"/>
</dbReference>
<feature type="transmembrane region" description="Helical" evidence="24">
    <location>
        <begin position="347"/>
        <end position="365"/>
    </location>
</feature>
<evidence type="ECO:0000256" key="6">
    <source>
        <dbReference type="ARBA" id="ARBA00022553"/>
    </source>
</evidence>
<evidence type="ECO:0000256" key="1">
    <source>
        <dbReference type="ARBA" id="ARBA00004114"/>
    </source>
</evidence>
<evidence type="ECO:0000256" key="14">
    <source>
        <dbReference type="ARBA" id="ARBA00023136"/>
    </source>
</evidence>
<dbReference type="GO" id="GO:0051301">
    <property type="term" value="P:cell division"/>
    <property type="evidence" value="ECO:0007669"/>
    <property type="project" value="UniProtKB-KW"/>
</dbReference>
<evidence type="ECO:0000256" key="24">
    <source>
        <dbReference type="SAM" id="Phobius"/>
    </source>
</evidence>
<feature type="region of interest" description="Disordered" evidence="23">
    <location>
        <begin position="1468"/>
        <end position="1487"/>
    </location>
</feature>
<dbReference type="PROSITE" id="PS50020">
    <property type="entry name" value="WW_DOMAIN_2"/>
    <property type="match status" value="1"/>
</dbReference>
<evidence type="ECO:0000256" key="9">
    <source>
        <dbReference type="ARBA" id="ARBA00022763"/>
    </source>
</evidence>
<evidence type="ECO:0000256" key="23">
    <source>
        <dbReference type="SAM" id="MobiDB-lite"/>
    </source>
</evidence>
<keyword evidence="11" id="KW-0970">Cilium biogenesis/degradation</keyword>
<proteinExistence type="inferred from homology"/>
<gene>
    <name evidence="26" type="ORF">CEUSTIGMA_g12516.t1</name>
</gene>
<dbReference type="GO" id="GO:0016020">
    <property type="term" value="C:membrane"/>
    <property type="evidence" value="ECO:0007669"/>
    <property type="project" value="UniProtKB-SubCell"/>
</dbReference>
<dbReference type="SUPFAM" id="SSF51045">
    <property type="entry name" value="WW domain"/>
    <property type="match status" value="1"/>
</dbReference>
<evidence type="ECO:0000256" key="18">
    <source>
        <dbReference type="ARBA" id="ARBA00023306"/>
    </source>
</evidence>
<accession>A0A250XPX9</accession>
<feature type="coiled-coil region" evidence="22">
    <location>
        <begin position="1107"/>
        <end position="1211"/>
    </location>
</feature>
<dbReference type="InterPro" id="IPR022764">
    <property type="entry name" value="Peptidase_S54_rhomboid_dom"/>
</dbReference>
<feature type="region of interest" description="Disordered" evidence="23">
    <location>
        <begin position="140"/>
        <end position="171"/>
    </location>
</feature>
<evidence type="ECO:0000256" key="12">
    <source>
        <dbReference type="ARBA" id="ARBA00022989"/>
    </source>
</evidence>
<evidence type="ECO:0000256" key="10">
    <source>
        <dbReference type="ARBA" id="ARBA00022776"/>
    </source>
</evidence>
<dbReference type="InterPro" id="IPR001202">
    <property type="entry name" value="WW_dom"/>
</dbReference>
<evidence type="ECO:0000256" key="15">
    <source>
        <dbReference type="ARBA" id="ARBA00023204"/>
    </source>
</evidence>
<keyword evidence="12 24" id="KW-1133">Transmembrane helix</keyword>
<dbReference type="Proteomes" id="UP000232323">
    <property type="component" value="Unassembled WGS sequence"/>
</dbReference>
<feature type="transmembrane region" description="Helical" evidence="24">
    <location>
        <begin position="308"/>
        <end position="335"/>
    </location>
</feature>
<dbReference type="InterPro" id="IPR035952">
    <property type="entry name" value="Rhomboid-like_sf"/>
</dbReference>
<evidence type="ECO:0000256" key="11">
    <source>
        <dbReference type="ARBA" id="ARBA00022794"/>
    </source>
</evidence>
<dbReference type="PANTHER" id="PTHR21715">
    <property type="entry name" value="RH04127P"/>
    <property type="match status" value="1"/>
</dbReference>
<evidence type="ECO:0000256" key="5">
    <source>
        <dbReference type="ARBA" id="ARBA00022490"/>
    </source>
</evidence>
<keyword evidence="13 22" id="KW-0175">Coiled coil</keyword>
<comment type="function">
    <text evidence="19">Plays a role in microtubule organization and/or maintenance for the formation of primary cilia (PC), a microtubule-based structure that protrudes from the surface of epithelial cells. Plays a critical role in G2/M checkpoint and nuclear divisions. A key player in the DNA damage-activated ATR/ATM signaling cascade since it is required for the proper phosphorylation of H2AX, RPA, CHEK2 and CHEK1. Plays a critical role in chromosome segregation, acting as a mediator required for the maintenance of genomic stability through modulation of MDC1, RPA and CHEK1.</text>
</comment>
<feature type="region of interest" description="Disordered" evidence="23">
    <location>
        <begin position="894"/>
        <end position="921"/>
    </location>
</feature>
<evidence type="ECO:0000313" key="27">
    <source>
        <dbReference type="Proteomes" id="UP000232323"/>
    </source>
</evidence>
<dbReference type="GO" id="GO:0006281">
    <property type="term" value="P:DNA repair"/>
    <property type="evidence" value="ECO:0007669"/>
    <property type="project" value="UniProtKB-KW"/>
</dbReference>
<keyword evidence="18" id="KW-0131">Cell cycle</keyword>
<dbReference type="EMBL" id="BEGY01000149">
    <property type="protein sequence ID" value="GAX85096.1"/>
    <property type="molecule type" value="Genomic_DNA"/>
</dbReference>
<feature type="transmembrane region" description="Helical" evidence="24">
    <location>
        <begin position="371"/>
        <end position="392"/>
    </location>
</feature>
<dbReference type="Pfam" id="PF01694">
    <property type="entry name" value="Rhomboid"/>
    <property type="match status" value="1"/>
</dbReference>
<dbReference type="SUPFAM" id="SSF144091">
    <property type="entry name" value="Rhomboid-like"/>
    <property type="match status" value="1"/>
</dbReference>
<feature type="coiled-coil region" evidence="22">
    <location>
        <begin position="1655"/>
        <end position="1699"/>
    </location>
</feature>
<keyword evidence="7" id="KW-0132">Cell division</keyword>
<evidence type="ECO:0000256" key="3">
    <source>
        <dbReference type="ARBA" id="ARBA00004141"/>
    </source>
</evidence>
<feature type="compositionally biased region" description="Polar residues" evidence="23">
    <location>
        <begin position="808"/>
        <end position="832"/>
    </location>
</feature>
<feature type="transmembrane region" description="Helical" evidence="24">
    <location>
        <begin position="211"/>
        <end position="231"/>
    </location>
</feature>
<feature type="compositionally biased region" description="Polar residues" evidence="23">
    <location>
        <begin position="849"/>
        <end position="859"/>
    </location>
</feature>
<evidence type="ECO:0000256" key="7">
    <source>
        <dbReference type="ARBA" id="ARBA00022618"/>
    </source>
</evidence>
<keyword evidence="15" id="KW-0234">DNA repair</keyword>
<evidence type="ECO:0000256" key="2">
    <source>
        <dbReference type="ARBA" id="ARBA00004123"/>
    </source>
</evidence>
<evidence type="ECO:0000259" key="25">
    <source>
        <dbReference type="PROSITE" id="PS50020"/>
    </source>
</evidence>
<feature type="region of interest" description="Disordered" evidence="23">
    <location>
        <begin position="546"/>
        <end position="566"/>
    </location>
</feature>
<feature type="coiled-coil region" evidence="22">
    <location>
        <begin position="1261"/>
        <end position="1405"/>
    </location>
</feature>
<name>A0A250XPX9_9CHLO</name>
<comment type="similarity">
    <text evidence="4">Belongs to the peptidase S54 family.</text>
</comment>
<comment type="subunit">
    <text evidence="20">Interacts (via N-terminus) with ATRIP. Interacts with ATM, ATR and MDC1. Interacts with XPA (via N-terminus) upon UV irradiation. Interacts with CEP83, CCDC92, TTBK2, DVL3, NPHP3 and weakly with NPHP4. Interacts with DZIP1.</text>
</comment>
<keyword evidence="17" id="KW-0539">Nucleus</keyword>
<evidence type="ECO:0000256" key="19">
    <source>
        <dbReference type="ARBA" id="ARBA00056906"/>
    </source>
</evidence>
<dbReference type="InterPro" id="IPR053233">
    <property type="entry name" value="ABRA-related"/>
</dbReference>
<dbReference type="STRING" id="1157962.A0A250XPX9"/>
<feature type="domain" description="WW" evidence="25">
    <location>
        <begin position="758"/>
        <end position="791"/>
    </location>
</feature>
<evidence type="ECO:0000256" key="17">
    <source>
        <dbReference type="ARBA" id="ARBA00023242"/>
    </source>
</evidence>
<evidence type="ECO:0000256" key="21">
    <source>
        <dbReference type="ARBA" id="ARBA00067900"/>
    </source>
</evidence>
<feature type="region of interest" description="Disordered" evidence="23">
    <location>
        <begin position="805"/>
        <end position="859"/>
    </location>
</feature>
<dbReference type="Pfam" id="PF00397">
    <property type="entry name" value="WW"/>
    <property type="match status" value="1"/>
</dbReference>
<keyword evidence="27" id="KW-1185">Reference proteome</keyword>
<organism evidence="26 27">
    <name type="scientific">Chlamydomonas eustigma</name>
    <dbReference type="NCBI Taxonomy" id="1157962"/>
    <lineage>
        <taxon>Eukaryota</taxon>
        <taxon>Viridiplantae</taxon>
        <taxon>Chlorophyta</taxon>
        <taxon>core chlorophytes</taxon>
        <taxon>Chlorophyceae</taxon>
        <taxon>CS clade</taxon>
        <taxon>Chlamydomonadales</taxon>
        <taxon>Chlamydomonadaceae</taxon>
        <taxon>Chlamydomonas</taxon>
    </lineage>
</organism>
<keyword evidence="9" id="KW-0227">DNA damage</keyword>
<dbReference type="InterPro" id="IPR036020">
    <property type="entry name" value="WW_dom_sf"/>
</dbReference>